<dbReference type="RefSeq" id="WP_157397771.1">
    <property type="nucleotide sequence ID" value="NZ_WSEL01000003.1"/>
</dbReference>
<dbReference type="UniPathway" id="UPA00124"/>
<name>A0A6N8IV38_9BURK</name>
<dbReference type="Gene3D" id="3.90.25.10">
    <property type="entry name" value="UDP-galactose 4-epimerase, domain 1"/>
    <property type="match status" value="1"/>
</dbReference>
<dbReference type="GO" id="GO:0008831">
    <property type="term" value="F:dTDP-4-dehydrorhamnose reductase activity"/>
    <property type="evidence" value="ECO:0007669"/>
    <property type="project" value="UniProtKB-EC"/>
</dbReference>
<comment type="function">
    <text evidence="6">Catalyzes the reduction of dTDP-6-deoxy-L-lyxo-4-hexulose to yield dTDP-L-rhamnose.</text>
</comment>
<keyword evidence="6" id="KW-0521">NADP</keyword>
<evidence type="ECO:0000256" key="4">
    <source>
        <dbReference type="ARBA" id="ARBA00017099"/>
    </source>
</evidence>
<dbReference type="EC" id="1.1.1.133" evidence="3 6"/>
<evidence type="ECO:0000256" key="3">
    <source>
        <dbReference type="ARBA" id="ARBA00012929"/>
    </source>
</evidence>
<evidence type="ECO:0000256" key="6">
    <source>
        <dbReference type="RuleBase" id="RU364082"/>
    </source>
</evidence>
<proteinExistence type="inferred from homology"/>
<dbReference type="Pfam" id="PF04321">
    <property type="entry name" value="RmlD_sub_bind"/>
    <property type="match status" value="1"/>
</dbReference>
<dbReference type="NCBIfam" id="NF007440">
    <property type="entry name" value="PRK09987.1"/>
    <property type="match status" value="1"/>
</dbReference>
<dbReference type="Proteomes" id="UP000469385">
    <property type="component" value="Unassembled WGS sequence"/>
</dbReference>
<dbReference type="InterPro" id="IPR005913">
    <property type="entry name" value="dTDP_dehydrorham_reduct"/>
</dbReference>
<dbReference type="Gene3D" id="3.40.50.720">
    <property type="entry name" value="NAD(P)-binding Rossmann-like Domain"/>
    <property type="match status" value="1"/>
</dbReference>
<dbReference type="NCBIfam" id="TIGR01214">
    <property type="entry name" value="rmlD"/>
    <property type="match status" value="1"/>
</dbReference>
<gene>
    <name evidence="8" type="primary">rfbD</name>
    <name evidence="8" type="ORF">GON04_10110</name>
</gene>
<dbReference type="InterPro" id="IPR036291">
    <property type="entry name" value="NAD(P)-bd_dom_sf"/>
</dbReference>
<evidence type="ECO:0000256" key="1">
    <source>
        <dbReference type="ARBA" id="ARBA00004781"/>
    </source>
</evidence>
<dbReference type="CDD" id="cd05254">
    <property type="entry name" value="dTDP_HR_like_SDR_e"/>
    <property type="match status" value="1"/>
</dbReference>
<protein>
    <recommendedName>
        <fullName evidence="4 6">dTDP-4-dehydrorhamnose reductase</fullName>
        <ecNumber evidence="3 6">1.1.1.133</ecNumber>
    </recommendedName>
</protein>
<evidence type="ECO:0000256" key="2">
    <source>
        <dbReference type="ARBA" id="ARBA00010944"/>
    </source>
</evidence>
<dbReference type="AlphaFoldDB" id="A0A6N8IV38"/>
<evidence type="ECO:0000259" key="7">
    <source>
        <dbReference type="Pfam" id="PF04321"/>
    </source>
</evidence>
<accession>A0A6N8IV38</accession>
<keyword evidence="9" id="KW-1185">Reference proteome</keyword>
<dbReference type="PANTHER" id="PTHR10491">
    <property type="entry name" value="DTDP-4-DEHYDRORHAMNOSE REDUCTASE"/>
    <property type="match status" value="1"/>
</dbReference>
<comment type="cofactor">
    <cofactor evidence="6">
        <name>Mg(2+)</name>
        <dbReference type="ChEBI" id="CHEBI:18420"/>
    </cofactor>
    <text evidence="6">Binds 1 Mg(2+) ion per monomer.</text>
</comment>
<evidence type="ECO:0000313" key="9">
    <source>
        <dbReference type="Proteomes" id="UP000469385"/>
    </source>
</evidence>
<reference evidence="8 9" key="1">
    <citation type="submission" date="2019-12" db="EMBL/GenBank/DDBJ databases">
        <authorList>
            <person name="Huq M.A."/>
        </authorList>
    </citation>
    <scope>NUCLEOTIDE SEQUENCE [LARGE SCALE GENOMIC DNA]</scope>
    <source>
        <strain evidence="8 9">MAH-25</strain>
    </source>
</reference>
<keyword evidence="6 8" id="KW-0560">Oxidoreductase</keyword>
<dbReference type="SUPFAM" id="SSF51735">
    <property type="entry name" value="NAD(P)-binding Rossmann-fold domains"/>
    <property type="match status" value="1"/>
</dbReference>
<comment type="similarity">
    <text evidence="2 6">Belongs to the dTDP-4-dehydrorhamnose reductase family.</text>
</comment>
<sequence>MKILLFGKNGQVGWELQRSLAPLGELVALGADEEAGLAGDFLQPDRIARTVRTVRPDVIVNAAAYTAVDRAESEPEAARLVNATTPGVLAQEAQACGALLVHYSTDYVFDGSGTQPRTEDDAPAPLSVYGATKFEGEQLVAARCARHLVLRTSWAYGARGGNFAKTMLKLAAERDRLTVVDDQFGAPTGADLLADLTAHAIRATLAQPGLAGLYHAVAAGETTWNGYARFVVEQAAQAGLALRVTPEQIERVPSSSFPSAAKRPSNSRLDTSRLRRSFGFTLPAWQTGVSRMLQEIIQTGGDNT</sequence>
<dbReference type="InterPro" id="IPR029903">
    <property type="entry name" value="RmlD-like-bd"/>
</dbReference>
<dbReference type="EMBL" id="WSEL01000003">
    <property type="protein sequence ID" value="MVQ29803.1"/>
    <property type="molecule type" value="Genomic_DNA"/>
</dbReference>
<dbReference type="GO" id="GO:0019305">
    <property type="term" value="P:dTDP-rhamnose biosynthetic process"/>
    <property type="evidence" value="ECO:0007669"/>
    <property type="project" value="UniProtKB-UniPathway"/>
</dbReference>
<comment type="catalytic activity">
    <reaction evidence="5 6">
        <text>dTDP-beta-L-rhamnose + NADP(+) = dTDP-4-dehydro-beta-L-rhamnose + NADPH + H(+)</text>
        <dbReference type="Rhea" id="RHEA:21796"/>
        <dbReference type="ChEBI" id="CHEBI:15378"/>
        <dbReference type="ChEBI" id="CHEBI:57510"/>
        <dbReference type="ChEBI" id="CHEBI:57783"/>
        <dbReference type="ChEBI" id="CHEBI:58349"/>
        <dbReference type="ChEBI" id="CHEBI:62830"/>
        <dbReference type="EC" id="1.1.1.133"/>
    </reaction>
</comment>
<comment type="pathway">
    <text evidence="1 6">Carbohydrate biosynthesis; dTDP-L-rhamnose biosynthesis.</text>
</comment>
<organism evidence="8 9">
    <name type="scientific">Ramlibacter pinisoli</name>
    <dbReference type="NCBI Taxonomy" id="2682844"/>
    <lineage>
        <taxon>Bacteria</taxon>
        <taxon>Pseudomonadati</taxon>
        <taxon>Pseudomonadota</taxon>
        <taxon>Betaproteobacteria</taxon>
        <taxon>Burkholderiales</taxon>
        <taxon>Comamonadaceae</taxon>
        <taxon>Ramlibacter</taxon>
    </lineage>
</organism>
<evidence type="ECO:0000256" key="5">
    <source>
        <dbReference type="ARBA" id="ARBA00048200"/>
    </source>
</evidence>
<evidence type="ECO:0000313" key="8">
    <source>
        <dbReference type="EMBL" id="MVQ29803.1"/>
    </source>
</evidence>
<dbReference type="GO" id="GO:0005829">
    <property type="term" value="C:cytosol"/>
    <property type="evidence" value="ECO:0007669"/>
    <property type="project" value="TreeGrafter"/>
</dbReference>
<feature type="domain" description="RmlD-like substrate binding" evidence="7">
    <location>
        <begin position="1"/>
        <end position="296"/>
    </location>
</feature>
<comment type="caution">
    <text evidence="8">The sequence shown here is derived from an EMBL/GenBank/DDBJ whole genome shotgun (WGS) entry which is preliminary data.</text>
</comment>
<dbReference type="PANTHER" id="PTHR10491:SF4">
    <property type="entry name" value="METHIONINE ADENOSYLTRANSFERASE 2 SUBUNIT BETA"/>
    <property type="match status" value="1"/>
</dbReference>